<feature type="transmembrane region" description="Helical" evidence="1">
    <location>
        <begin position="46"/>
        <end position="64"/>
    </location>
</feature>
<keyword evidence="1" id="KW-1133">Transmembrane helix</keyword>
<feature type="transmembrane region" description="Helical" evidence="1">
    <location>
        <begin position="194"/>
        <end position="213"/>
    </location>
</feature>
<dbReference type="EMBL" id="FOJA01000001">
    <property type="protein sequence ID" value="SEV99813.1"/>
    <property type="molecule type" value="Genomic_DNA"/>
</dbReference>
<dbReference type="RefSeq" id="WP_089668105.1">
    <property type="nucleotide sequence ID" value="NZ_FOJA01000001.1"/>
</dbReference>
<feature type="transmembrane region" description="Helical" evidence="1">
    <location>
        <begin position="157"/>
        <end position="182"/>
    </location>
</feature>
<evidence type="ECO:0000313" key="3">
    <source>
        <dbReference type="Proteomes" id="UP000198518"/>
    </source>
</evidence>
<reference evidence="2 3" key="1">
    <citation type="submission" date="2016-10" db="EMBL/GenBank/DDBJ databases">
        <authorList>
            <person name="de Groot N.N."/>
        </authorList>
    </citation>
    <scope>NUCLEOTIDE SEQUENCE [LARGE SCALE GENOMIC DNA]</scope>
    <source>
        <strain evidence="2 3">CGMCC 1.5337</strain>
    </source>
</reference>
<dbReference type="Pfam" id="PF24412">
    <property type="entry name" value="DUF7546"/>
    <property type="match status" value="1"/>
</dbReference>
<gene>
    <name evidence="2" type="ORF">SAMN04487945_0818</name>
</gene>
<name>A0A1I0NEZ4_9EURY</name>
<feature type="transmembrane region" description="Helical" evidence="1">
    <location>
        <begin position="18"/>
        <end position="40"/>
    </location>
</feature>
<dbReference type="OrthoDB" id="308076at2157"/>
<proteinExistence type="predicted"/>
<dbReference type="InterPro" id="IPR055968">
    <property type="entry name" value="DUF7546"/>
</dbReference>
<keyword evidence="3" id="KW-1185">Reference proteome</keyword>
<accession>A0A1I0NEZ4</accession>
<dbReference type="STRING" id="355548.SAMN04487945_0818"/>
<organism evidence="2 3">
    <name type="scientific">Halobacterium jilantaiense</name>
    <dbReference type="NCBI Taxonomy" id="355548"/>
    <lineage>
        <taxon>Archaea</taxon>
        <taxon>Methanobacteriati</taxon>
        <taxon>Methanobacteriota</taxon>
        <taxon>Stenosarchaea group</taxon>
        <taxon>Halobacteria</taxon>
        <taxon>Halobacteriales</taxon>
        <taxon>Halobacteriaceae</taxon>
        <taxon>Halobacterium</taxon>
    </lineage>
</organism>
<feature type="transmembrane region" description="Helical" evidence="1">
    <location>
        <begin position="119"/>
        <end position="145"/>
    </location>
</feature>
<keyword evidence="1" id="KW-0472">Membrane</keyword>
<dbReference type="AlphaFoldDB" id="A0A1I0NEZ4"/>
<protein>
    <submittedName>
        <fullName evidence="2">Uncharacterized protein</fullName>
    </submittedName>
</protein>
<evidence type="ECO:0000313" key="2">
    <source>
        <dbReference type="EMBL" id="SEV99813.1"/>
    </source>
</evidence>
<evidence type="ECO:0000256" key="1">
    <source>
        <dbReference type="SAM" id="Phobius"/>
    </source>
</evidence>
<dbReference type="Proteomes" id="UP000198518">
    <property type="component" value="Unassembled WGS sequence"/>
</dbReference>
<keyword evidence="1" id="KW-0812">Transmembrane</keyword>
<feature type="transmembrane region" description="Helical" evidence="1">
    <location>
        <begin position="76"/>
        <end position="99"/>
    </location>
</feature>
<sequence>MGTRTVSTGQLAPDRGTLLTWAAVLNGELVLVLLYFALSSSTPGDVLWLAYPFVWLNVAAWGVRRVGVPSASRRQWLAAGAVGVAYFLLLGGVGGLYMFHGADLGSRIAWLSPGWGPALVYSGPTVTVSLLPFKVGGYAALAYLVAVTVVDTARTGLAGFLGLLSCVSCTWPVLATLATGLFGSASTAVVVAESQPYALSTAVFVSSVLLLVWRPSR</sequence>